<reference evidence="1 2" key="1">
    <citation type="journal article" date="2020" name="Genome Biol. Evol.">
        <title>A new high-quality draft genome assembly of the Chinese cordyceps Ophiocordyceps sinensis.</title>
        <authorList>
            <person name="Shu R."/>
            <person name="Zhang J."/>
            <person name="Meng Q."/>
            <person name="Zhang H."/>
            <person name="Zhou G."/>
            <person name="Li M."/>
            <person name="Wu P."/>
            <person name="Zhao Y."/>
            <person name="Chen C."/>
            <person name="Qin Q."/>
        </authorList>
    </citation>
    <scope>NUCLEOTIDE SEQUENCE [LARGE SCALE GENOMIC DNA]</scope>
    <source>
        <strain evidence="1 2">IOZ07</strain>
    </source>
</reference>
<proteinExistence type="predicted"/>
<name>A0A8H4V5V7_9HYPO</name>
<evidence type="ECO:0000313" key="1">
    <source>
        <dbReference type="EMBL" id="KAF4509074.1"/>
    </source>
</evidence>
<dbReference type="Proteomes" id="UP000557566">
    <property type="component" value="Unassembled WGS sequence"/>
</dbReference>
<dbReference type="OrthoDB" id="5429780at2759"/>
<protein>
    <submittedName>
        <fullName evidence="1">Uncharacterized protein</fullName>
    </submittedName>
</protein>
<comment type="caution">
    <text evidence="1">The sequence shown here is derived from an EMBL/GenBank/DDBJ whole genome shotgun (WGS) entry which is preliminary data.</text>
</comment>
<organism evidence="1 2">
    <name type="scientific">Ophiocordyceps sinensis</name>
    <dbReference type="NCBI Taxonomy" id="72228"/>
    <lineage>
        <taxon>Eukaryota</taxon>
        <taxon>Fungi</taxon>
        <taxon>Dikarya</taxon>
        <taxon>Ascomycota</taxon>
        <taxon>Pezizomycotina</taxon>
        <taxon>Sordariomycetes</taxon>
        <taxon>Hypocreomycetidae</taxon>
        <taxon>Hypocreales</taxon>
        <taxon>Ophiocordycipitaceae</taxon>
        <taxon>Ophiocordyceps</taxon>
    </lineage>
</organism>
<sequence>MAAGNTRIDGCNHIKCLCGTDFYYVCGEAYSSGFFSCGHRNFHANFERTWSFRVPPALRAELVPISHPAPIRQWYRSRLACRLFGPGPRLSRGRHGVAHSPEGLTLIPNQKKNIPTMTQKTINLNLNNYPCFTCVSNILIGHFSPPDGFRRIHKRRLNRSSDEEHAHLRRLAAHSSPDAFWSIPDAMSWPPFVTWDTTKPLLPSCGIHGSVGAHRPSASRNRRRRTEHLAHAFSLCYSLATPDTMTLLKPDAISVWP</sequence>
<gene>
    <name evidence="1" type="ORF">G6O67_005380</name>
</gene>
<accession>A0A8H4V5V7</accession>
<dbReference type="AlphaFoldDB" id="A0A8H4V5V7"/>
<dbReference type="EMBL" id="JAAVMX010000005">
    <property type="protein sequence ID" value="KAF4509074.1"/>
    <property type="molecule type" value="Genomic_DNA"/>
</dbReference>
<evidence type="ECO:0000313" key="2">
    <source>
        <dbReference type="Proteomes" id="UP000557566"/>
    </source>
</evidence>
<keyword evidence="2" id="KW-1185">Reference proteome</keyword>